<evidence type="ECO:0000313" key="8">
    <source>
        <dbReference type="Proteomes" id="UP000465302"/>
    </source>
</evidence>
<dbReference type="Gene3D" id="1.25.40.10">
    <property type="entry name" value="Tetratricopeptide repeat domain"/>
    <property type="match status" value="1"/>
</dbReference>
<dbReference type="GO" id="GO:0006355">
    <property type="term" value="P:regulation of DNA-templated transcription"/>
    <property type="evidence" value="ECO:0007669"/>
    <property type="project" value="InterPro"/>
</dbReference>
<evidence type="ECO:0000313" key="6">
    <source>
        <dbReference type="EMBL" id="PEG36811.1"/>
    </source>
</evidence>
<dbReference type="EMBL" id="BLKS01000001">
    <property type="protein sequence ID" value="GFG50704.1"/>
    <property type="molecule type" value="Genomic_DNA"/>
</dbReference>
<evidence type="ECO:0000259" key="4">
    <source>
        <dbReference type="PROSITE" id="PS50043"/>
    </source>
</evidence>
<dbReference type="InterPro" id="IPR036388">
    <property type="entry name" value="WH-like_DNA-bd_sf"/>
</dbReference>
<protein>
    <submittedName>
        <fullName evidence="6">Helix-turn-helix transcriptional regulator</fullName>
    </submittedName>
</protein>
<evidence type="ECO:0000313" key="7">
    <source>
        <dbReference type="Proteomes" id="UP000220914"/>
    </source>
</evidence>
<name>A0A2A7MZU2_MYCAG</name>
<dbReference type="SUPFAM" id="SSF48452">
    <property type="entry name" value="TPR-like"/>
    <property type="match status" value="1"/>
</dbReference>
<dbReference type="SMART" id="SM00421">
    <property type="entry name" value="HTH_LUXR"/>
    <property type="match status" value="1"/>
</dbReference>
<keyword evidence="7" id="KW-1185">Reference proteome</keyword>
<dbReference type="Pfam" id="PF00196">
    <property type="entry name" value="GerE"/>
    <property type="match status" value="1"/>
</dbReference>
<dbReference type="InterPro" id="IPR019734">
    <property type="entry name" value="TPR_rpt"/>
</dbReference>
<evidence type="ECO:0000256" key="3">
    <source>
        <dbReference type="ARBA" id="ARBA00023163"/>
    </source>
</evidence>
<dbReference type="GO" id="GO:0003677">
    <property type="term" value="F:DNA binding"/>
    <property type="evidence" value="ECO:0007669"/>
    <property type="project" value="UniProtKB-KW"/>
</dbReference>
<reference evidence="5 8" key="2">
    <citation type="journal article" date="2019" name="Emerg. Microbes Infect.">
        <title>Comprehensive subspecies identification of 175 nontuberculous mycobacteria species based on 7547 genomic profiles.</title>
        <authorList>
            <person name="Matsumoto Y."/>
            <person name="Kinjo T."/>
            <person name="Motooka D."/>
            <person name="Nabeya D."/>
            <person name="Jung N."/>
            <person name="Uechi K."/>
            <person name="Horii T."/>
            <person name="Iida T."/>
            <person name="Fujita J."/>
            <person name="Nakamura S."/>
        </authorList>
    </citation>
    <scope>NUCLEOTIDE SEQUENCE [LARGE SCALE GENOMIC DNA]</scope>
    <source>
        <strain evidence="5 8">JCM 6377</strain>
    </source>
</reference>
<dbReference type="PANTHER" id="PTHR44688:SF16">
    <property type="entry name" value="DNA-BINDING TRANSCRIPTIONAL ACTIVATOR DEVR_DOSR"/>
    <property type="match status" value="1"/>
</dbReference>
<dbReference type="Proteomes" id="UP000220914">
    <property type="component" value="Unassembled WGS sequence"/>
</dbReference>
<sequence>MDPQLDGRNALLLSARGAHSRRDWLTSYESYKRASEAAPLATDDLDALASAAWHLGICKESVRYSEQVFKQLCRSDPESAAAKAVDIALAWLTRGDLNIGQGWMSRARRLLQGAPESHATGYLAYLDAYIATCAGDTDALTRQARTLREMSGRLDSPAVTSLCLVVEALVAISEARMADAFGLIDEAMLAVLADVFPIEWAGDIYCLVLHHCNRLADLPRMRAWTQSMERWCENVAALPYGGVCEMHRLQLLSATEELRLVEDQLSAVSRKLKDVNTFAAAEGYYELGEIRRMRGDIDGAVTAFSQARSLGVDPQPGEALLKCRQGDSAAAWTALQASLAWQDRVGRMRLLRAAVEVALERDRLDEAEKCCGELEDGAQTFGTPGFKAWAAHARGMVLVRRGQYVQALDALQAALREYRTQQCRYETAEVYEYLAATHKALGDNGVAAADTATAQSIYKQLGVQVSEVPRESAQGGLTKREMEILARIANGATNKQVAEQIFISQKTVGRHLANIYAKLGVSSRTAAATWAHANGLLGKED</sequence>
<evidence type="ECO:0000313" key="5">
    <source>
        <dbReference type="EMBL" id="GFG50704.1"/>
    </source>
</evidence>
<dbReference type="PROSITE" id="PS50043">
    <property type="entry name" value="HTH_LUXR_2"/>
    <property type="match status" value="1"/>
</dbReference>
<dbReference type="PROSITE" id="PS00622">
    <property type="entry name" value="HTH_LUXR_1"/>
    <property type="match status" value="1"/>
</dbReference>
<proteinExistence type="predicted"/>
<reference evidence="6 7" key="1">
    <citation type="submission" date="2017-10" db="EMBL/GenBank/DDBJ databases">
        <title>The new phylogeny of genus Mycobacterium.</title>
        <authorList>
            <person name="Tortoli E."/>
            <person name="Trovato A."/>
            <person name="Cirillo D.M."/>
        </authorList>
    </citation>
    <scope>NUCLEOTIDE SEQUENCE [LARGE SCALE GENOMIC DNA]</scope>
    <source>
        <strain evidence="6 7">CCUG37673</strain>
    </source>
</reference>
<dbReference type="OrthoDB" id="27092at2"/>
<dbReference type="CDD" id="cd06170">
    <property type="entry name" value="LuxR_C_like"/>
    <property type="match status" value="1"/>
</dbReference>
<accession>A0A2A7MZU2</accession>
<dbReference type="SMART" id="SM00028">
    <property type="entry name" value="TPR"/>
    <property type="match status" value="2"/>
</dbReference>
<evidence type="ECO:0000256" key="1">
    <source>
        <dbReference type="ARBA" id="ARBA00023015"/>
    </source>
</evidence>
<gene>
    <name evidence="6" type="ORF">CQY20_17830</name>
    <name evidence="5" type="ORF">MAGR_21450</name>
</gene>
<reference evidence="5" key="3">
    <citation type="submission" date="2020-02" db="EMBL/GenBank/DDBJ databases">
        <authorList>
            <person name="Matsumoto Y."/>
            <person name="Motooka D."/>
            <person name="Nakamura S."/>
        </authorList>
    </citation>
    <scope>NUCLEOTIDE SEQUENCE</scope>
    <source>
        <strain evidence="5">JCM 6377</strain>
    </source>
</reference>
<keyword evidence="3" id="KW-0804">Transcription</keyword>
<dbReference type="SUPFAM" id="SSF46894">
    <property type="entry name" value="C-terminal effector domain of the bipartite response regulators"/>
    <property type="match status" value="1"/>
</dbReference>
<dbReference type="InterPro" id="IPR000792">
    <property type="entry name" value="Tscrpt_reg_LuxR_C"/>
</dbReference>
<keyword evidence="2" id="KW-0238">DNA-binding</keyword>
<dbReference type="EMBL" id="PDCP01000031">
    <property type="protein sequence ID" value="PEG36811.1"/>
    <property type="molecule type" value="Genomic_DNA"/>
</dbReference>
<dbReference type="Proteomes" id="UP000465302">
    <property type="component" value="Unassembled WGS sequence"/>
</dbReference>
<dbReference type="RefSeq" id="WP_097941411.1">
    <property type="nucleotide sequence ID" value="NZ_BLKS01000001.1"/>
</dbReference>
<evidence type="ECO:0000256" key="2">
    <source>
        <dbReference type="ARBA" id="ARBA00023125"/>
    </source>
</evidence>
<feature type="domain" description="HTH luxR-type" evidence="4">
    <location>
        <begin position="470"/>
        <end position="535"/>
    </location>
</feature>
<organism evidence="6 7">
    <name type="scientific">Mycolicibacterium agri</name>
    <name type="common">Mycobacterium agri</name>
    <dbReference type="NCBI Taxonomy" id="36811"/>
    <lineage>
        <taxon>Bacteria</taxon>
        <taxon>Bacillati</taxon>
        <taxon>Actinomycetota</taxon>
        <taxon>Actinomycetes</taxon>
        <taxon>Mycobacteriales</taxon>
        <taxon>Mycobacteriaceae</taxon>
        <taxon>Mycolicibacterium</taxon>
    </lineage>
</organism>
<dbReference type="PRINTS" id="PR00038">
    <property type="entry name" value="HTHLUXR"/>
</dbReference>
<dbReference type="PANTHER" id="PTHR44688">
    <property type="entry name" value="DNA-BINDING TRANSCRIPTIONAL ACTIVATOR DEVR_DOSR"/>
    <property type="match status" value="1"/>
</dbReference>
<dbReference type="InterPro" id="IPR011990">
    <property type="entry name" value="TPR-like_helical_dom_sf"/>
</dbReference>
<comment type="caution">
    <text evidence="6">The sequence shown here is derived from an EMBL/GenBank/DDBJ whole genome shotgun (WGS) entry which is preliminary data.</text>
</comment>
<keyword evidence="1" id="KW-0805">Transcription regulation</keyword>
<dbReference type="Gene3D" id="1.10.10.10">
    <property type="entry name" value="Winged helix-like DNA-binding domain superfamily/Winged helix DNA-binding domain"/>
    <property type="match status" value="1"/>
</dbReference>
<dbReference type="InterPro" id="IPR016032">
    <property type="entry name" value="Sig_transdc_resp-reg_C-effctor"/>
</dbReference>
<dbReference type="AlphaFoldDB" id="A0A2A7MZU2"/>